<dbReference type="AlphaFoldDB" id="A0A9P7NAI4"/>
<dbReference type="PANTHER" id="PTHR24346:SF30">
    <property type="entry name" value="MATERNAL EMBRYONIC LEUCINE ZIPPER KINASE"/>
    <property type="match status" value="1"/>
</dbReference>
<dbReference type="InterPro" id="IPR000719">
    <property type="entry name" value="Prot_kinase_dom"/>
</dbReference>
<proteinExistence type="predicted"/>
<evidence type="ECO:0000259" key="3">
    <source>
        <dbReference type="PROSITE" id="PS50011"/>
    </source>
</evidence>
<dbReference type="Gene3D" id="1.10.510.10">
    <property type="entry name" value="Transferase(Phosphotransferase) domain 1"/>
    <property type="match status" value="1"/>
</dbReference>
<gene>
    <name evidence="4" type="ORF">E4U43_001235</name>
</gene>
<feature type="domain" description="Protein kinase" evidence="3">
    <location>
        <begin position="359"/>
        <end position="621"/>
    </location>
</feature>
<dbReference type="InterPro" id="IPR011009">
    <property type="entry name" value="Kinase-like_dom_sf"/>
</dbReference>
<sequence>MSANDRTSSSNCPSADVAREHARQFHDLNDLETKRGVVIAASHGRPEWQHASRLGASATRRDFVLRPAPPPVRNSAVDELVDAFRRVSADAPPGTRIIIAKPPQQHADQLVDPSASAVPLPHTLWGRETAGVRQRMTDADFLISISFDDPCPNPSLRMTRSRIECRVCYDPQSDYCQVLNEGYTTICIMKLSPQDGLEEDSNRLSNGQCCWISTGLWRICTVGDERHQHVVDFLLLQRRFVVSEIPFTDKPSFPQGPMSRGPFTQGPLPPPFPTQRNTAGEIEMQFVLAPHVANAANSATDAAHLTSEHSSSLHFGPSGNMCVLQLSRQNSLAIQDVDCAEIVQEENGMVSSYTLGFQYLIDEMHGSKVIACCHSALHDNVVAKALDYTKDATGGPSLWRCVGYWKEEYQLLSRLDHPNIVKMKSFDARLLVLYLEHLPLSLHRQMPVPPAVARAVLLDISAALKYLTEQGVLHNDVKPSNIAYSAERGGVLFDFGMATPEGSHQHFGGTWMHYSPEYVLETTVRKRRGPFSDVWALAITLLLCIGKMKYPDRQEKLLCVNNITIKGTHDHQKFMNWLQRVSCARDSLNLQDDMEMLIYRMLDHNVASRITAAQIVAELAG</sequence>
<dbReference type="OrthoDB" id="1668230at2759"/>
<dbReference type="Pfam" id="PF00069">
    <property type="entry name" value="Pkinase"/>
    <property type="match status" value="1"/>
</dbReference>
<dbReference type="EMBL" id="SRPW01001392">
    <property type="protein sequence ID" value="KAG6001779.1"/>
    <property type="molecule type" value="Genomic_DNA"/>
</dbReference>
<keyword evidence="5" id="KW-1185">Reference proteome</keyword>
<dbReference type="GO" id="GO:0005524">
    <property type="term" value="F:ATP binding"/>
    <property type="evidence" value="ECO:0007669"/>
    <property type="project" value="UniProtKB-KW"/>
</dbReference>
<reference evidence="4" key="1">
    <citation type="journal article" date="2020" name="bioRxiv">
        <title>Whole genome comparisons of ergot fungi reveals the divergence and evolution of species within the genus Claviceps are the result of varying mechanisms driving genome evolution and host range expansion.</title>
        <authorList>
            <person name="Wyka S.A."/>
            <person name="Mondo S.J."/>
            <person name="Liu M."/>
            <person name="Dettman J."/>
            <person name="Nalam V."/>
            <person name="Broders K.D."/>
        </authorList>
    </citation>
    <scope>NUCLEOTIDE SEQUENCE</scope>
    <source>
        <strain evidence="4">CCC 602</strain>
    </source>
</reference>
<dbReference type="PROSITE" id="PS50011">
    <property type="entry name" value="PROTEIN_KINASE_DOM"/>
    <property type="match status" value="1"/>
</dbReference>
<accession>A0A9P7NAI4</accession>
<protein>
    <recommendedName>
        <fullName evidence="3">Protein kinase domain-containing protein</fullName>
    </recommendedName>
</protein>
<evidence type="ECO:0000256" key="1">
    <source>
        <dbReference type="ARBA" id="ARBA00022741"/>
    </source>
</evidence>
<organism evidence="4 5">
    <name type="scientific">Claviceps pusilla</name>
    <dbReference type="NCBI Taxonomy" id="123648"/>
    <lineage>
        <taxon>Eukaryota</taxon>
        <taxon>Fungi</taxon>
        <taxon>Dikarya</taxon>
        <taxon>Ascomycota</taxon>
        <taxon>Pezizomycotina</taxon>
        <taxon>Sordariomycetes</taxon>
        <taxon>Hypocreomycetidae</taxon>
        <taxon>Hypocreales</taxon>
        <taxon>Clavicipitaceae</taxon>
        <taxon>Claviceps</taxon>
    </lineage>
</organism>
<evidence type="ECO:0000313" key="5">
    <source>
        <dbReference type="Proteomes" id="UP000748025"/>
    </source>
</evidence>
<dbReference type="SMART" id="SM00220">
    <property type="entry name" value="S_TKc"/>
    <property type="match status" value="1"/>
</dbReference>
<comment type="caution">
    <text evidence="4">The sequence shown here is derived from an EMBL/GenBank/DDBJ whole genome shotgun (WGS) entry which is preliminary data.</text>
</comment>
<evidence type="ECO:0000256" key="2">
    <source>
        <dbReference type="ARBA" id="ARBA00022840"/>
    </source>
</evidence>
<dbReference type="GO" id="GO:0004674">
    <property type="term" value="F:protein serine/threonine kinase activity"/>
    <property type="evidence" value="ECO:0007669"/>
    <property type="project" value="TreeGrafter"/>
</dbReference>
<evidence type="ECO:0000313" key="4">
    <source>
        <dbReference type="EMBL" id="KAG6001779.1"/>
    </source>
</evidence>
<dbReference type="GO" id="GO:0005737">
    <property type="term" value="C:cytoplasm"/>
    <property type="evidence" value="ECO:0007669"/>
    <property type="project" value="TreeGrafter"/>
</dbReference>
<keyword evidence="2" id="KW-0067">ATP-binding</keyword>
<dbReference type="PANTHER" id="PTHR24346">
    <property type="entry name" value="MAP/MICROTUBULE AFFINITY-REGULATING KINASE"/>
    <property type="match status" value="1"/>
</dbReference>
<dbReference type="SUPFAM" id="SSF56112">
    <property type="entry name" value="Protein kinase-like (PK-like)"/>
    <property type="match status" value="1"/>
</dbReference>
<dbReference type="Proteomes" id="UP000748025">
    <property type="component" value="Unassembled WGS sequence"/>
</dbReference>
<dbReference type="GO" id="GO:0035556">
    <property type="term" value="P:intracellular signal transduction"/>
    <property type="evidence" value="ECO:0007669"/>
    <property type="project" value="TreeGrafter"/>
</dbReference>
<name>A0A9P7NAI4_9HYPO</name>
<keyword evidence="1" id="KW-0547">Nucleotide-binding</keyword>